<feature type="compositionally biased region" description="Basic and acidic residues" evidence="9">
    <location>
        <begin position="28"/>
        <end position="38"/>
    </location>
</feature>
<keyword evidence="7" id="KW-0539">Nucleus</keyword>
<dbReference type="SUPFAM" id="SSF47370">
    <property type="entry name" value="Bromodomain"/>
    <property type="match status" value="2"/>
</dbReference>
<protein>
    <recommendedName>
        <fullName evidence="10">Bromo domain-containing protein</fullName>
    </recommendedName>
</protein>
<evidence type="ECO:0000256" key="3">
    <source>
        <dbReference type="ARBA" id="ARBA00022853"/>
    </source>
</evidence>
<evidence type="ECO:0000256" key="6">
    <source>
        <dbReference type="ARBA" id="ARBA00023163"/>
    </source>
</evidence>
<dbReference type="PROSITE" id="PS50014">
    <property type="entry name" value="BROMODOMAIN_2"/>
    <property type="match status" value="2"/>
</dbReference>
<dbReference type="AlphaFoldDB" id="A0AAN6EMB8"/>
<evidence type="ECO:0000256" key="4">
    <source>
        <dbReference type="ARBA" id="ARBA00023015"/>
    </source>
</evidence>
<dbReference type="Pfam" id="PF00439">
    <property type="entry name" value="Bromodomain"/>
    <property type="match status" value="2"/>
</dbReference>
<dbReference type="InterPro" id="IPR018359">
    <property type="entry name" value="Bromodomain_CS"/>
</dbReference>
<feature type="domain" description="Bromo" evidence="10">
    <location>
        <begin position="61"/>
        <end position="131"/>
    </location>
</feature>
<proteinExistence type="predicted"/>
<dbReference type="EMBL" id="JAJGCB010000021">
    <property type="protein sequence ID" value="KAJ8987950.1"/>
    <property type="molecule type" value="Genomic_DNA"/>
</dbReference>
<dbReference type="PANTHER" id="PTHR16062:SF19">
    <property type="entry name" value="PROTEIN POLYBROMO-1"/>
    <property type="match status" value="1"/>
</dbReference>
<comment type="caution">
    <text evidence="11">The sequence shown here is derived from an EMBL/GenBank/DDBJ whole genome shotgun (WGS) entry which is preliminary data.</text>
</comment>
<keyword evidence="3" id="KW-0156">Chromatin regulator</keyword>
<comment type="subcellular location">
    <subcellularLocation>
        <location evidence="1">Nucleus</location>
    </subcellularLocation>
</comment>
<dbReference type="PROSITE" id="PS00633">
    <property type="entry name" value="BROMODOMAIN_1"/>
    <property type="match status" value="1"/>
</dbReference>
<evidence type="ECO:0000256" key="9">
    <source>
        <dbReference type="SAM" id="MobiDB-lite"/>
    </source>
</evidence>
<accession>A0AAN6EMB8</accession>
<name>A0AAN6EMB8_EXODE</name>
<dbReference type="InterPro" id="IPR001487">
    <property type="entry name" value="Bromodomain"/>
</dbReference>
<keyword evidence="2" id="KW-0677">Repeat</keyword>
<dbReference type="PANTHER" id="PTHR16062">
    <property type="entry name" value="SWI/SNF-RELATED"/>
    <property type="match status" value="1"/>
</dbReference>
<evidence type="ECO:0000313" key="11">
    <source>
        <dbReference type="EMBL" id="KAJ8987950.1"/>
    </source>
</evidence>
<dbReference type="SMART" id="SM00297">
    <property type="entry name" value="BROMO"/>
    <property type="match status" value="2"/>
</dbReference>
<feature type="compositionally biased region" description="Low complexity" evidence="9">
    <location>
        <begin position="406"/>
        <end position="418"/>
    </location>
</feature>
<dbReference type="InterPro" id="IPR054551">
    <property type="entry name" value="RSC4_Ig-like"/>
</dbReference>
<keyword evidence="4" id="KW-0805">Transcription regulation</keyword>
<dbReference type="InterPro" id="IPR036427">
    <property type="entry name" value="Bromodomain-like_sf"/>
</dbReference>
<feature type="region of interest" description="Disordered" evidence="9">
    <location>
        <begin position="331"/>
        <end position="502"/>
    </location>
</feature>
<feature type="compositionally biased region" description="Basic and acidic residues" evidence="9">
    <location>
        <begin position="369"/>
        <end position="378"/>
    </location>
</feature>
<evidence type="ECO:0000256" key="2">
    <source>
        <dbReference type="ARBA" id="ARBA00022737"/>
    </source>
</evidence>
<dbReference type="GO" id="GO:0003682">
    <property type="term" value="F:chromatin binding"/>
    <property type="evidence" value="ECO:0007669"/>
    <property type="project" value="TreeGrafter"/>
</dbReference>
<dbReference type="GO" id="GO:0006368">
    <property type="term" value="P:transcription elongation by RNA polymerase II"/>
    <property type="evidence" value="ECO:0007669"/>
    <property type="project" value="TreeGrafter"/>
</dbReference>
<evidence type="ECO:0000313" key="12">
    <source>
        <dbReference type="Proteomes" id="UP001161757"/>
    </source>
</evidence>
<dbReference type="InterPro" id="IPR037382">
    <property type="entry name" value="Rsc/polybromo"/>
</dbReference>
<dbReference type="CDD" id="cd04369">
    <property type="entry name" value="Bromodomain"/>
    <property type="match status" value="2"/>
</dbReference>
<evidence type="ECO:0000256" key="1">
    <source>
        <dbReference type="ARBA" id="ARBA00004123"/>
    </source>
</evidence>
<feature type="domain" description="Bromo" evidence="10">
    <location>
        <begin position="249"/>
        <end position="311"/>
    </location>
</feature>
<evidence type="ECO:0000259" key="10">
    <source>
        <dbReference type="PROSITE" id="PS50014"/>
    </source>
</evidence>
<sequence length="649" mass="73105">MSSSKRRSGPAGLIDDFAATPDPKRRKRNDDTHYPDFETRETTTELGLKLVRQLKISKDKSGRNVAVHFIDLPSRADYPDYYQQIAMPLSLNMIEQRLENREYETMEQLESDLKRMVQNAKDYNHSKSPIFEDAERIRKALSNFMPKHNPAYLRPDYRAYPTPIPQDLLDRQRASSAVSEAHTPTEKVKLVFSRSRRSEATPATLTRKDLKQDYLNFLKELSEQEDAMYDYPERGTDNSNCTDPAYSNFEERVSKKDYPDYYKVIKKPTSISDVRALVESDAIPDWDTLAKEVRLIWDNAKEYNQEGSDIYIMAEKLETWSEQRMQSLGAAPRRNLKLSLSQPKPKALRLTMGSSTPTPTLVGGTIDSESLRRQKEETGQALSRARRASSRHAQANGSTPVPPTATPSVRRSVSQVSQGAEVTEQPDIVMAEATANGTATPQPQEVIPKASQTPAPAPVQLPTPVREVDTPAPGVALTNGTRGYEPPGSRPAPHSADGTSPVPFERRFRDPGKGLESALIGSVIFKTNPTLPNDPKWQLVRRASPVRTQTTGFISLPFNYRDIRIIPVTTPELKSRRRHRILVIHNTQVYREPNSPFPGAYDVRLYPGENVLSVEVLADLRDGERRDAPPQLQFDFEKCTLIVNLGSRP</sequence>
<dbReference type="Proteomes" id="UP001161757">
    <property type="component" value="Unassembled WGS sequence"/>
</dbReference>
<dbReference type="Gene3D" id="1.20.920.10">
    <property type="entry name" value="Bromodomain-like"/>
    <property type="match status" value="2"/>
</dbReference>
<evidence type="ECO:0000256" key="5">
    <source>
        <dbReference type="ARBA" id="ARBA00023117"/>
    </source>
</evidence>
<evidence type="ECO:0000256" key="7">
    <source>
        <dbReference type="ARBA" id="ARBA00023242"/>
    </source>
</evidence>
<keyword evidence="6" id="KW-0804">Transcription</keyword>
<gene>
    <name evidence="11" type="ORF">HRR80_008031</name>
</gene>
<evidence type="ECO:0000256" key="8">
    <source>
        <dbReference type="PROSITE-ProRule" id="PRU00035"/>
    </source>
</evidence>
<dbReference type="PRINTS" id="PR00503">
    <property type="entry name" value="BROMODOMAIN"/>
</dbReference>
<dbReference type="GO" id="GO:0006338">
    <property type="term" value="P:chromatin remodeling"/>
    <property type="evidence" value="ECO:0007669"/>
    <property type="project" value="InterPro"/>
</dbReference>
<feature type="region of interest" description="Disordered" evidence="9">
    <location>
        <begin position="1"/>
        <end position="38"/>
    </location>
</feature>
<dbReference type="Pfam" id="PF22994">
    <property type="entry name" value="RSC4_Ig_like"/>
    <property type="match status" value="1"/>
</dbReference>
<keyword evidence="5 8" id="KW-0103">Bromodomain</keyword>
<organism evidence="11 12">
    <name type="scientific">Exophiala dermatitidis</name>
    <name type="common">Black yeast-like fungus</name>
    <name type="synonym">Wangiella dermatitidis</name>
    <dbReference type="NCBI Taxonomy" id="5970"/>
    <lineage>
        <taxon>Eukaryota</taxon>
        <taxon>Fungi</taxon>
        <taxon>Dikarya</taxon>
        <taxon>Ascomycota</taxon>
        <taxon>Pezizomycotina</taxon>
        <taxon>Eurotiomycetes</taxon>
        <taxon>Chaetothyriomycetidae</taxon>
        <taxon>Chaetothyriales</taxon>
        <taxon>Herpotrichiellaceae</taxon>
        <taxon>Exophiala</taxon>
    </lineage>
</organism>
<reference evidence="11" key="1">
    <citation type="submission" date="2023-01" db="EMBL/GenBank/DDBJ databases">
        <title>Exophiala dermititidis isolated from Cystic Fibrosis Patient.</title>
        <authorList>
            <person name="Kurbessoian T."/>
            <person name="Crocker A."/>
            <person name="Murante D."/>
            <person name="Hogan D.A."/>
            <person name="Stajich J.E."/>
        </authorList>
    </citation>
    <scope>NUCLEOTIDE SEQUENCE</scope>
    <source>
        <strain evidence="11">Ex8</strain>
    </source>
</reference>
<dbReference type="GO" id="GO:0016586">
    <property type="term" value="C:RSC-type complex"/>
    <property type="evidence" value="ECO:0007669"/>
    <property type="project" value="InterPro"/>
</dbReference>